<protein>
    <recommendedName>
        <fullName evidence="4">PDZ domain-containing protein</fullName>
    </recommendedName>
</protein>
<dbReference type="InterPro" id="IPR001940">
    <property type="entry name" value="Peptidase_S1C"/>
</dbReference>
<dbReference type="Gene3D" id="2.40.10.120">
    <property type="match status" value="1"/>
</dbReference>
<evidence type="ECO:0000259" key="4">
    <source>
        <dbReference type="SMART" id="SM00228"/>
    </source>
</evidence>
<dbReference type="InterPro" id="IPR051201">
    <property type="entry name" value="Chloro_Bact_Ser_Proteases"/>
</dbReference>
<dbReference type="SUPFAM" id="SSF50156">
    <property type="entry name" value="PDZ domain-like"/>
    <property type="match status" value="1"/>
</dbReference>
<dbReference type="STRING" id="1817814.A2V81_02220"/>
<evidence type="ECO:0000313" key="6">
    <source>
        <dbReference type="Proteomes" id="UP000177614"/>
    </source>
</evidence>
<feature type="region of interest" description="Disordered" evidence="3">
    <location>
        <begin position="410"/>
        <end position="429"/>
    </location>
</feature>
<dbReference type="Gene3D" id="2.30.42.10">
    <property type="match status" value="1"/>
</dbReference>
<keyword evidence="1" id="KW-0645">Protease</keyword>
<keyword evidence="2" id="KW-0378">Hydrolase</keyword>
<dbReference type="PANTHER" id="PTHR43343">
    <property type="entry name" value="PEPTIDASE S12"/>
    <property type="match status" value="1"/>
</dbReference>
<proteinExistence type="predicted"/>
<evidence type="ECO:0000256" key="2">
    <source>
        <dbReference type="ARBA" id="ARBA00022801"/>
    </source>
</evidence>
<dbReference type="EMBL" id="MEWR01000008">
    <property type="protein sequence ID" value="OGC82327.1"/>
    <property type="molecule type" value="Genomic_DNA"/>
</dbReference>
<dbReference type="GO" id="GO:0006508">
    <property type="term" value="P:proteolysis"/>
    <property type="evidence" value="ECO:0007669"/>
    <property type="project" value="UniProtKB-KW"/>
</dbReference>
<feature type="domain" description="PDZ" evidence="4">
    <location>
        <begin position="308"/>
        <end position="398"/>
    </location>
</feature>
<dbReference type="AlphaFoldDB" id="A0A1F4XKW5"/>
<name>A0A1F4XKW5_9BACT</name>
<evidence type="ECO:0000313" key="5">
    <source>
        <dbReference type="EMBL" id="OGC82327.1"/>
    </source>
</evidence>
<dbReference type="PANTHER" id="PTHR43343:SF3">
    <property type="entry name" value="PROTEASE DO-LIKE 8, CHLOROPLASTIC"/>
    <property type="match status" value="1"/>
</dbReference>
<evidence type="ECO:0000256" key="3">
    <source>
        <dbReference type="SAM" id="MobiDB-lite"/>
    </source>
</evidence>
<comment type="caution">
    <text evidence="5">The sequence shown here is derived from an EMBL/GenBank/DDBJ whole genome shotgun (WGS) entry which is preliminary data.</text>
</comment>
<gene>
    <name evidence="5" type="ORF">A2V81_02220</name>
</gene>
<organism evidence="5 6">
    <name type="scientific">Candidatus Abawacabacteria bacterium RBG_16_42_10</name>
    <dbReference type="NCBI Taxonomy" id="1817814"/>
    <lineage>
        <taxon>Bacteria</taxon>
        <taxon>Candidatus Abawacaibacteriota</taxon>
    </lineage>
</organism>
<sequence>MPPKKITLRNAVIVTVFVSLIFGSGAIYAGVMIAPNLASLNNQNITISSSLSGTGTSITQKIFVAEEEATIGAIKKAQSAVVSIVIKKNLSKLYEERNRNFFFIDPLTGKKIQQSPPQNGNDEREIGGGTGFIISSDGYVITNKHVVSDKDATYSIFLSDGTEYKGQLLDTDPVNDLAIVKIDGKDLPTVMLGDSDDIQVGQTVLAIGNSLNEYRQTVSKGIVSGLDRTIVATDESGQDEEQLDGIIQTDAAINPGNSGGPLVNLSGEVIGINTAIDRSGQLIGFALPINDAKFIVDSVKTYGRVIRPQLGVRYMMITKPVAKANQLPVDYGALIVRGEKAADLAVIPGSPADKAGLVENDIILEVNGQKLDEKNQLAKIIQNFKPGDTVSLKIYHKGEEKTVAITLTEVSKDIPTPTPTPSEEPSEQE</sequence>
<dbReference type="Pfam" id="PF13365">
    <property type="entry name" value="Trypsin_2"/>
    <property type="match status" value="1"/>
</dbReference>
<dbReference type="Pfam" id="PF13180">
    <property type="entry name" value="PDZ_2"/>
    <property type="match status" value="1"/>
</dbReference>
<dbReference type="PRINTS" id="PR00834">
    <property type="entry name" value="PROTEASES2C"/>
</dbReference>
<dbReference type="Proteomes" id="UP000177614">
    <property type="component" value="Unassembled WGS sequence"/>
</dbReference>
<evidence type="ECO:0000256" key="1">
    <source>
        <dbReference type="ARBA" id="ARBA00022670"/>
    </source>
</evidence>
<dbReference type="SMART" id="SM00228">
    <property type="entry name" value="PDZ"/>
    <property type="match status" value="1"/>
</dbReference>
<dbReference type="InterPro" id="IPR001478">
    <property type="entry name" value="PDZ"/>
</dbReference>
<dbReference type="InterPro" id="IPR036034">
    <property type="entry name" value="PDZ_sf"/>
</dbReference>
<dbReference type="GO" id="GO:0004252">
    <property type="term" value="F:serine-type endopeptidase activity"/>
    <property type="evidence" value="ECO:0007669"/>
    <property type="project" value="InterPro"/>
</dbReference>
<dbReference type="CDD" id="cd06779">
    <property type="entry name" value="cpPDZ_Deg_HtrA-like"/>
    <property type="match status" value="1"/>
</dbReference>
<dbReference type="SUPFAM" id="SSF50494">
    <property type="entry name" value="Trypsin-like serine proteases"/>
    <property type="match status" value="1"/>
</dbReference>
<dbReference type="InterPro" id="IPR009003">
    <property type="entry name" value="Peptidase_S1_PA"/>
</dbReference>
<accession>A0A1F4XKW5</accession>
<reference evidence="5 6" key="1">
    <citation type="journal article" date="2016" name="Nat. Commun.">
        <title>Thousands of microbial genomes shed light on interconnected biogeochemical processes in an aquifer system.</title>
        <authorList>
            <person name="Anantharaman K."/>
            <person name="Brown C.T."/>
            <person name="Hug L.A."/>
            <person name="Sharon I."/>
            <person name="Castelle C.J."/>
            <person name="Probst A.J."/>
            <person name="Thomas B.C."/>
            <person name="Singh A."/>
            <person name="Wilkins M.J."/>
            <person name="Karaoz U."/>
            <person name="Brodie E.L."/>
            <person name="Williams K.H."/>
            <person name="Hubbard S.S."/>
            <person name="Banfield J.F."/>
        </authorList>
    </citation>
    <scope>NUCLEOTIDE SEQUENCE [LARGE SCALE GENOMIC DNA]</scope>
</reference>